<dbReference type="GO" id="GO:0140006">
    <property type="term" value="F:histone H3 reader activity"/>
    <property type="evidence" value="ECO:0007669"/>
    <property type="project" value="EnsemblFungi"/>
</dbReference>
<evidence type="ECO:0000256" key="7">
    <source>
        <dbReference type="ARBA" id="ARBA00023242"/>
    </source>
</evidence>
<dbReference type="VEuPathDB" id="FungiDB:CAGL0L02189g"/>
<evidence type="ECO:0000313" key="11">
    <source>
        <dbReference type="CGD" id="CAL0135258"/>
    </source>
</evidence>
<dbReference type="InterPro" id="IPR054551">
    <property type="entry name" value="RSC4_Ig-like"/>
</dbReference>
<keyword evidence="5 8" id="KW-0103">Bromodomain</keyword>
<protein>
    <recommendedName>
        <fullName evidence="10">Bromo domain-containing protein</fullName>
    </recommendedName>
</protein>
<evidence type="ECO:0000256" key="5">
    <source>
        <dbReference type="ARBA" id="ARBA00023117"/>
    </source>
</evidence>
<dbReference type="GO" id="GO:0006337">
    <property type="term" value="P:nucleosome disassembly"/>
    <property type="evidence" value="ECO:0007669"/>
    <property type="project" value="EnsemblFungi"/>
</dbReference>
<dbReference type="PRINTS" id="PR00503">
    <property type="entry name" value="BROMODOMAIN"/>
</dbReference>
<feature type="region of interest" description="Disordered" evidence="9">
    <location>
        <begin position="359"/>
        <end position="379"/>
    </location>
</feature>
<evidence type="ECO:0000313" key="12">
    <source>
        <dbReference type="EMBL" id="CAG61835.1"/>
    </source>
</evidence>
<dbReference type="HOGENOM" id="CLU_441492_0_0_1"/>
<proteinExistence type="predicted"/>
<reference evidence="12 13" key="1">
    <citation type="journal article" date="2004" name="Nature">
        <title>Genome evolution in yeasts.</title>
        <authorList>
            <consortium name="Genolevures"/>
            <person name="Dujon B."/>
            <person name="Sherman D."/>
            <person name="Fischer G."/>
            <person name="Durrens P."/>
            <person name="Casaregola S."/>
            <person name="Lafontaine I."/>
            <person name="de Montigny J."/>
            <person name="Marck C."/>
            <person name="Neuveglise C."/>
            <person name="Talla E."/>
            <person name="Goffard N."/>
            <person name="Frangeul L."/>
            <person name="Aigle M."/>
            <person name="Anthouard V."/>
            <person name="Babour A."/>
            <person name="Barbe V."/>
            <person name="Barnay S."/>
            <person name="Blanchin S."/>
            <person name="Beckerich J.M."/>
            <person name="Beyne E."/>
            <person name="Bleykasten C."/>
            <person name="Boisrame A."/>
            <person name="Boyer J."/>
            <person name="Cattolico L."/>
            <person name="Confanioleri F."/>
            <person name="de Daruvar A."/>
            <person name="Despons L."/>
            <person name="Fabre E."/>
            <person name="Fairhead C."/>
            <person name="Ferry-Dumazet H."/>
            <person name="Groppi A."/>
            <person name="Hantraye F."/>
            <person name="Hennequin C."/>
            <person name="Jauniaux N."/>
            <person name="Joyet P."/>
            <person name="Kachouri R."/>
            <person name="Kerrest A."/>
            <person name="Koszul R."/>
            <person name="Lemaire M."/>
            <person name="Lesur I."/>
            <person name="Ma L."/>
            <person name="Muller H."/>
            <person name="Nicaud J.M."/>
            <person name="Nikolski M."/>
            <person name="Oztas S."/>
            <person name="Ozier-Kalogeropoulos O."/>
            <person name="Pellenz S."/>
            <person name="Potier S."/>
            <person name="Richard G.F."/>
            <person name="Straub M.L."/>
            <person name="Suleau A."/>
            <person name="Swennene D."/>
            <person name="Tekaia F."/>
            <person name="Wesolowski-Louvel M."/>
            <person name="Westhof E."/>
            <person name="Wirth B."/>
            <person name="Zeniou-Meyer M."/>
            <person name="Zivanovic I."/>
            <person name="Bolotin-Fukuhara M."/>
            <person name="Thierry A."/>
            <person name="Bouchier C."/>
            <person name="Caudron B."/>
            <person name="Scarpelli C."/>
            <person name="Gaillardin C."/>
            <person name="Weissenbach J."/>
            <person name="Wincker P."/>
            <person name="Souciet J.L."/>
        </authorList>
    </citation>
    <scope>NUCLEOTIDE SEQUENCE [LARGE SCALE GENOMIC DNA]</scope>
    <source>
        <strain evidence="13">ATCC 2001 / BCRC 20586 / JCM 3761 / NBRC 0622 / NRRL Y-65 / CBS 138</strain>
    </source>
</reference>
<gene>
    <name evidence="11 12" type="ordered locus">CAGL0L02189g</name>
</gene>
<feature type="domain" description="Bromo" evidence="10">
    <location>
        <begin position="202"/>
        <end position="272"/>
    </location>
</feature>
<evidence type="ECO:0000313" key="13">
    <source>
        <dbReference type="Proteomes" id="UP000002428"/>
    </source>
</evidence>
<dbReference type="Gene3D" id="1.20.920.10">
    <property type="entry name" value="Bromodomain-like"/>
    <property type="match status" value="2"/>
</dbReference>
<evidence type="ECO:0000256" key="9">
    <source>
        <dbReference type="SAM" id="MobiDB-lite"/>
    </source>
</evidence>
<evidence type="ECO:0000259" key="10">
    <source>
        <dbReference type="PROSITE" id="PS50014"/>
    </source>
</evidence>
<evidence type="ECO:0000256" key="2">
    <source>
        <dbReference type="ARBA" id="ARBA00022737"/>
    </source>
</evidence>
<name>Q6FLM9_CANGA</name>
<dbReference type="Pfam" id="PF00439">
    <property type="entry name" value="Bromodomain"/>
    <property type="match status" value="2"/>
</dbReference>
<dbReference type="InterPro" id="IPR036427">
    <property type="entry name" value="Bromodomain-like_sf"/>
</dbReference>
<dbReference type="GO" id="GO:0016586">
    <property type="term" value="C:RSC-type complex"/>
    <property type="evidence" value="ECO:0007669"/>
    <property type="project" value="EnsemblFungi"/>
</dbReference>
<evidence type="ECO:0000256" key="8">
    <source>
        <dbReference type="PROSITE-ProRule" id="PRU00035"/>
    </source>
</evidence>
<dbReference type="STRING" id="284593.Q6FLM9"/>
<dbReference type="AlphaFoldDB" id="Q6FLM9"/>
<accession>Q6FLM9</accession>
<evidence type="ECO:0000256" key="3">
    <source>
        <dbReference type="ARBA" id="ARBA00022853"/>
    </source>
</evidence>
<dbReference type="CDD" id="cd04369">
    <property type="entry name" value="Bromodomain"/>
    <property type="match status" value="2"/>
</dbReference>
<dbReference type="FunCoup" id="Q6FLM9">
    <property type="interactions" value="362"/>
</dbReference>
<dbReference type="SUPFAM" id="SSF47370">
    <property type="entry name" value="Bromodomain"/>
    <property type="match status" value="2"/>
</dbReference>
<feature type="domain" description="Bromo" evidence="10">
    <location>
        <begin position="71"/>
        <end position="140"/>
    </location>
</feature>
<dbReference type="OMA" id="HFEGLGN"/>
<dbReference type="GO" id="GO:0140008">
    <property type="term" value="F:histone H4 reader activity"/>
    <property type="evidence" value="ECO:0007669"/>
    <property type="project" value="EnsemblFungi"/>
</dbReference>
<keyword evidence="3" id="KW-0156">Chromatin regulator</keyword>
<dbReference type="Pfam" id="PF24189">
    <property type="entry name" value="Ig_RSC4"/>
    <property type="match status" value="1"/>
</dbReference>
<keyword evidence="4" id="KW-0805">Transcription regulation</keyword>
<dbReference type="InterPro" id="IPR037382">
    <property type="entry name" value="Rsc/polybromo"/>
</dbReference>
<dbReference type="eggNOG" id="KOG1827">
    <property type="taxonomic scope" value="Eukaryota"/>
</dbReference>
<dbReference type="CGD" id="CAL0135258">
    <property type="gene designation" value="CAGL0L02189g"/>
</dbReference>
<organism evidence="12 13">
    <name type="scientific">Candida glabrata (strain ATCC 2001 / BCRC 20586 / JCM 3761 / NBRC 0622 / NRRL Y-65 / CBS 138)</name>
    <name type="common">Yeast</name>
    <name type="synonym">Nakaseomyces glabratus</name>
    <dbReference type="NCBI Taxonomy" id="284593"/>
    <lineage>
        <taxon>Eukaryota</taxon>
        <taxon>Fungi</taxon>
        <taxon>Dikarya</taxon>
        <taxon>Ascomycota</taxon>
        <taxon>Saccharomycotina</taxon>
        <taxon>Saccharomycetes</taxon>
        <taxon>Saccharomycetales</taxon>
        <taxon>Saccharomycetaceae</taxon>
        <taxon>Nakaseomyces</taxon>
    </lineage>
</organism>
<dbReference type="GO" id="GO:0006368">
    <property type="term" value="P:transcription elongation by RNA polymerase II"/>
    <property type="evidence" value="ECO:0007669"/>
    <property type="project" value="EnsemblFungi"/>
</dbReference>
<keyword evidence="6" id="KW-0804">Transcription</keyword>
<dbReference type="PROSITE" id="PS50014">
    <property type="entry name" value="BROMODOMAIN_2"/>
    <property type="match status" value="2"/>
</dbReference>
<dbReference type="PANTHER" id="PTHR16062:SF13">
    <property type="entry name" value="CHROMATIN STRUCTURE-REMODELING COMPLEX SUBUNIT RSC4"/>
    <property type="match status" value="1"/>
</dbReference>
<dbReference type="InParanoid" id="Q6FLM9"/>
<feature type="region of interest" description="Disordered" evidence="9">
    <location>
        <begin position="1"/>
        <end position="31"/>
    </location>
</feature>
<dbReference type="InterPro" id="IPR001487">
    <property type="entry name" value="Bromodomain"/>
</dbReference>
<dbReference type="PANTHER" id="PTHR16062">
    <property type="entry name" value="SWI/SNF-RELATED"/>
    <property type="match status" value="1"/>
</dbReference>
<sequence length="556" mass="64524">MVFKKRKIEEEEEHETDTKYTPGKHPRTQASLPRVDYESPLDPENELFVEEWNIPKINNYISYMLDTLIETHKNLVKDFIKLPSRKFHPQYYYKIEKPISINEIKSRDYETNDGNLAFLLDVELIAKNCVSYNEEDTLIVKNSEQVVNLIEAEVLKTKNMNRNYLLNDSLKKRATKYLDLLLDCTDKDIEEAFNRPTKGVDSKMKICGPFREMVNKDDLPEYYEIIQNPISLDVIATNITIGKYKQLYDFITDVQLVFLNARVYNDVNTLIYQDATRILHYFNYLINNKLFAELQDATERGELNLELDPVGYEHMINEPSSNTNSLNLLDNDDMGETDNLEGLGNGYNRSIMSEDFLLGPMNDRNESNNNEDEEDDAEAKVPKYNIIKSLQKDVISNQYTMAKKPFEIIKQIEIFSTLRSFKQAVDPLPGSKPSTNPDWFQYIFKGNQMSQNENMYSLSLQPIHTQVTIAADTTKSGIKISLVLNRMLVKSRKMIINERNLMHLQSEVKPDLSGLVGEREEFDIRLSEGLNMLELRCIDTAQSQEEVVKLWINIFA</sequence>
<comment type="subcellular location">
    <subcellularLocation>
        <location evidence="1">Nucleus</location>
    </subcellularLocation>
</comment>
<evidence type="ECO:0000256" key="6">
    <source>
        <dbReference type="ARBA" id="ARBA00023163"/>
    </source>
</evidence>
<dbReference type="Proteomes" id="UP000002428">
    <property type="component" value="Chromosome L"/>
</dbReference>
<dbReference type="SMART" id="SM00297">
    <property type="entry name" value="BROMO"/>
    <property type="match status" value="2"/>
</dbReference>
<evidence type="ECO:0000256" key="4">
    <source>
        <dbReference type="ARBA" id="ARBA00023015"/>
    </source>
</evidence>
<dbReference type="KEGG" id="cgr:2890895"/>
<keyword evidence="7" id="KW-0539">Nucleus</keyword>
<keyword evidence="13" id="KW-1185">Reference proteome</keyword>
<evidence type="ECO:0000256" key="1">
    <source>
        <dbReference type="ARBA" id="ARBA00004123"/>
    </source>
</evidence>
<dbReference type="GO" id="GO:0003682">
    <property type="term" value="F:chromatin binding"/>
    <property type="evidence" value="ECO:0007669"/>
    <property type="project" value="TreeGrafter"/>
</dbReference>
<dbReference type="EMBL" id="CR380958">
    <property type="protein sequence ID" value="CAG61835.1"/>
    <property type="molecule type" value="Genomic_DNA"/>
</dbReference>
<keyword evidence="2" id="KW-0677">Repeat</keyword>